<evidence type="ECO:0000256" key="4">
    <source>
        <dbReference type="SAM" id="SignalP"/>
    </source>
</evidence>
<feature type="compositionally biased region" description="Polar residues" evidence="3">
    <location>
        <begin position="64"/>
        <end position="74"/>
    </location>
</feature>
<reference evidence="6" key="1">
    <citation type="submission" date="2020-12" db="EMBL/GenBank/DDBJ databases">
        <title>Metabolic potential, ecology and presence of endohyphal bacteria is reflected in genomic diversity of Mucoromycotina.</title>
        <authorList>
            <person name="Muszewska A."/>
            <person name="Okrasinska A."/>
            <person name="Steczkiewicz K."/>
            <person name="Drgas O."/>
            <person name="Orlowska M."/>
            <person name="Perlinska-Lenart U."/>
            <person name="Aleksandrzak-Piekarczyk T."/>
            <person name="Szatraj K."/>
            <person name="Zielenkiewicz U."/>
            <person name="Pilsyk S."/>
            <person name="Malc E."/>
            <person name="Mieczkowski P."/>
            <person name="Kruszewska J.S."/>
            <person name="Biernat P."/>
            <person name="Pawlowska J."/>
        </authorList>
    </citation>
    <scope>NUCLEOTIDE SEQUENCE</scope>
    <source>
        <strain evidence="6">WA0000017839</strain>
    </source>
</reference>
<feature type="chain" id="PRO_5034075003" description="Nitrogen permease regulator 3" evidence="4">
    <location>
        <begin position="17"/>
        <end position="632"/>
    </location>
</feature>
<comment type="subcellular location">
    <subcellularLocation>
        <location evidence="2">Vacuole membrane</location>
        <topology evidence="2">Peripheral membrane protein</topology>
    </subcellularLocation>
</comment>
<keyword evidence="2 4" id="KW-0732">Signal</keyword>
<gene>
    <name evidence="6" type="ORF">INT47_001790</name>
</gene>
<dbReference type="GO" id="GO:0038202">
    <property type="term" value="P:TORC1 signaling"/>
    <property type="evidence" value="ECO:0007669"/>
    <property type="project" value="TreeGrafter"/>
</dbReference>
<evidence type="ECO:0000259" key="5">
    <source>
        <dbReference type="Pfam" id="PF24064"/>
    </source>
</evidence>
<name>A0A8H7UU36_9FUNG</name>
<protein>
    <recommendedName>
        <fullName evidence="2">Nitrogen permease regulator 3</fullName>
    </recommendedName>
    <alternativeName>
        <fullName evidence="2">Required for meiotic nuclear division protein 11</fullName>
    </alternativeName>
</protein>
<feature type="region of interest" description="Disordered" evidence="3">
    <location>
        <begin position="125"/>
        <end position="197"/>
    </location>
</feature>
<dbReference type="InterPro" id="IPR056603">
    <property type="entry name" value="HTH_NPRL3"/>
</dbReference>
<dbReference type="GO" id="GO:1904262">
    <property type="term" value="P:negative regulation of TORC1 signaling"/>
    <property type="evidence" value="ECO:0007669"/>
    <property type="project" value="TreeGrafter"/>
</dbReference>
<comment type="similarity">
    <text evidence="1 2">Belongs to the NPR3 family.</text>
</comment>
<feature type="domain" description="GATOR1 complex protein NPRL3 C-terminal HTH" evidence="5">
    <location>
        <begin position="568"/>
        <end position="627"/>
    </location>
</feature>
<feature type="compositionally biased region" description="Basic and acidic residues" evidence="3">
    <location>
        <begin position="129"/>
        <end position="138"/>
    </location>
</feature>
<evidence type="ECO:0000256" key="3">
    <source>
        <dbReference type="SAM" id="MobiDB-lite"/>
    </source>
</evidence>
<proteinExistence type="inferred from homology"/>
<evidence type="ECO:0000313" key="6">
    <source>
        <dbReference type="EMBL" id="KAG2198651.1"/>
    </source>
</evidence>
<dbReference type="AlphaFoldDB" id="A0A8H7UU36"/>
<dbReference type="GO" id="GO:0005774">
    <property type="term" value="C:vacuolar membrane"/>
    <property type="evidence" value="ECO:0007669"/>
    <property type="project" value="UniProtKB-SubCell"/>
</dbReference>
<dbReference type="GO" id="GO:1990130">
    <property type="term" value="C:GATOR1 complex"/>
    <property type="evidence" value="ECO:0007669"/>
    <property type="project" value="TreeGrafter"/>
</dbReference>
<dbReference type="Pfam" id="PF24064">
    <property type="entry name" value="HTH_NPRL3"/>
    <property type="match status" value="1"/>
</dbReference>
<evidence type="ECO:0000256" key="1">
    <source>
        <dbReference type="ARBA" id="ARBA00010546"/>
    </source>
</evidence>
<organism evidence="6 7">
    <name type="scientific">Mucor saturninus</name>
    <dbReference type="NCBI Taxonomy" id="64648"/>
    <lineage>
        <taxon>Eukaryota</taxon>
        <taxon>Fungi</taxon>
        <taxon>Fungi incertae sedis</taxon>
        <taxon>Mucoromycota</taxon>
        <taxon>Mucoromycotina</taxon>
        <taxon>Mucoromycetes</taxon>
        <taxon>Mucorales</taxon>
        <taxon>Mucorineae</taxon>
        <taxon>Mucoraceae</taxon>
        <taxon>Mucor</taxon>
    </lineage>
</organism>
<dbReference type="InterPro" id="IPR005365">
    <property type="entry name" value="Npr3"/>
</dbReference>
<feature type="compositionally biased region" description="Polar residues" evidence="3">
    <location>
        <begin position="42"/>
        <end position="56"/>
    </location>
</feature>
<keyword evidence="2" id="KW-0469">Meiosis</keyword>
<dbReference type="PANTHER" id="PTHR13153:SF5">
    <property type="entry name" value="GATOR COMPLEX PROTEIN NPRL3"/>
    <property type="match status" value="1"/>
</dbReference>
<sequence>MSSLLAILLVVNSTRGHHYLFSYPPNPKRPSNRANNHERTNDFTVGSSMASRNLTLDNDENRRPSNASKSNDTNPDIFAGRDTIFNLDVSFLADTLAPKLPLCDGKFQLSMDDLTFVGHPVSLSTLQHDGNDHNDVHEQQQQQQQQNETASPIAPSSQFTSPPPPPISQPPLTSPSNDMMDTNTADDNESVSDTSPGSTSIHMTLFHVVFVMTPPDLELNAQVETIYKNVILRYSSALRYEQLRCGYVQEEIEKVLGLKEEAFNKGTPYDQVMREILRESSLARDIRQIYKAISANTAAHVIINDFIDLSLQIPVVGMTNGFDSSSNSDPESLLSPAQGKKDHYNGSSLMDIYSVAGYEYDSYPVLCPYHTLLLLEDPEEVLKNMPLDASPTLVQLVQILTPTQSLIELHLLLDCSLAQIYRLAAHLIYWRKAKLIHTISTRNIYVVSPNAKLDEIQTLEADFKLHIPNLSLPVLLSKLAHAQQYHLVYRVKELKNQYLEAITYLIRKDLVVQLHMYLVLLVPPEKKGGNETPQSQYDGGSQVSEINIQDANTMESSPSNITTSIDPEWNRLKRQTYERAPKEVADLFERLKSYMNGQHHIEEIIYREGCSRRQLGLVLKYYRDKIVTVYHY</sequence>
<feature type="compositionally biased region" description="Low complexity" evidence="3">
    <location>
        <begin position="174"/>
        <end position="183"/>
    </location>
</feature>
<evidence type="ECO:0000256" key="2">
    <source>
        <dbReference type="RuleBase" id="RU368069"/>
    </source>
</evidence>
<feature type="compositionally biased region" description="Pro residues" evidence="3">
    <location>
        <begin position="161"/>
        <end position="173"/>
    </location>
</feature>
<comment type="caution">
    <text evidence="6">The sequence shown here is derived from an EMBL/GenBank/DDBJ whole genome shotgun (WGS) entry which is preliminary data.</text>
</comment>
<dbReference type="Pfam" id="PF03666">
    <property type="entry name" value="NPR3"/>
    <property type="match status" value="1"/>
</dbReference>
<dbReference type="GO" id="GO:0010508">
    <property type="term" value="P:positive regulation of autophagy"/>
    <property type="evidence" value="ECO:0007669"/>
    <property type="project" value="TreeGrafter"/>
</dbReference>
<dbReference type="EMBL" id="JAEPRD010000107">
    <property type="protein sequence ID" value="KAG2198651.1"/>
    <property type="molecule type" value="Genomic_DNA"/>
</dbReference>
<dbReference type="Proteomes" id="UP000603453">
    <property type="component" value="Unassembled WGS sequence"/>
</dbReference>
<keyword evidence="7" id="KW-1185">Reference proteome</keyword>
<dbReference type="GO" id="GO:0051321">
    <property type="term" value="P:meiotic cell cycle"/>
    <property type="evidence" value="ECO:0007669"/>
    <property type="project" value="UniProtKB-UniRule"/>
</dbReference>
<dbReference type="PANTHER" id="PTHR13153">
    <property type="entry name" value="CGTHBA PROTEIN -14 GENE PROTEIN"/>
    <property type="match status" value="1"/>
</dbReference>
<feature type="signal peptide" evidence="4">
    <location>
        <begin position="1"/>
        <end position="16"/>
    </location>
</feature>
<dbReference type="OrthoDB" id="18648at2759"/>
<comment type="function">
    <text evidence="2">Mediates inactivation of the TORC1 complex in response to amino acid starvation. Required for meiotic nuclear division.</text>
</comment>
<accession>A0A8H7UU36</accession>
<dbReference type="GO" id="GO:0034198">
    <property type="term" value="P:cellular response to amino acid starvation"/>
    <property type="evidence" value="ECO:0007669"/>
    <property type="project" value="TreeGrafter"/>
</dbReference>
<feature type="region of interest" description="Disordered" evidence="3">
    <location>
        <begin position="24"/>
        <end position="77"/>
    </location>
</feature>
<evidence type="ECO:0000313" key="7">
    <source>
        <dbReference type="Proteomes" id="UP000603453"/>
    </source>
</evidence>